<evidence type="ECO:0000313" key="11">
    <source>
        <dbReference type="EMBL" id="MBC5724775.1"/>
    </source>
</evidence>
<dbReference type="PANTHER" id="PTHR46173:SF1">
    <property type="entry name" value="CCA TRNA NUCLEOTIDYLTRANSFERASE 1, MITOCHONDRIAL"/>
    <property type="match status" value="1"/>
</dbReference>
<evidence type="ECO:0000256" key="7">
    <source>
        <dbReference type="ARBA" id="ARBA00022842"/>
    </source>
</evidence>
<organism evidence="11 12">
    <name type="scientific">Agathobaculum faecis</name>
    <dbReference type="NCBI Taxonomy" id="2763013"/>
    <lineage>
        <taxon>Bacteria</taxon>
        <taxon>Bacillati</taxon>
        <taxon>Bacillota</taxon>
        <taxon>Clostridia</taxon>
        <taxon>Eubacteriales</taxon>
        <taxon>Butyricicoccaceae</taxon>
        <taxon>Agathobaculum</taxon>
    </lineage>
</organism>
<name>A0A923LT20_9FIRM</name>
<dbReference type="InterPro" id="IPR032828">
    <property type="entry name" value="PolyA_RNA-bd"/>
</dbReference>
<comment type="caution">
    <text evidence="11">The sequence shown here is derived from an EMBL/GenBank/DDBJ whole genome shotgun (WGS) entry which is preliminary data.</text>
</comment>
<feature type="domain" description="tRNA nucleotidyltransferase/poly(A) polymerase RNA and SrmB- binding" evidence="10">
    <location>
        <begin position="170"/>
        <end position="228"/>
    </location>
</feature>
<sequence length="452" mass="49968">MRLPEHVAAAIMRLEAAGFETWAVGGCVRDSLRGAPPHDWDLCTAARPEEMRVVFAGARVLETGLKHGTLTLLTEEGPLEITTFRADAGYSDGRHPDTVLFVPEVRADLARRDFTVGAMAWHPQRGLCDPFGGRDDLKNGILRAVGDPDARFQEDALRILRAVRFAAQLGFTVEPRTAAAMHRQTGRLECIAAERVRAELTDTLCGRFAQRALMGFSDIFAAALPELRPMLGCAQQNPHHRYDVWEHSVRAVGQVPAEPVLRWSMLLHDCGKPACKTVDANGVGHFYGHPKASREIAAGILRRLRFSGEDTARILLLVEQHDLPLGDNGRQVRRRLSQIGEARFRDLLAIKKGDAVGQGTHPEDIAWLHAIEKRLNGVLAAEDCFSLRRLAVDGNDIKTLGLSGPAVGEMLRALLDAVIEEQAANTREALLALARARMEERHDEQRTVYRDL</sequence>
<evidence type="ECO:0000256" key="1">
    <source>
        <dbReference type="ARBA" id="ARBA00001946"/>
    </source>
</evidence>
<keyword evidence="7" id="KW-0460">Magnesium</keyword>
<comment type="similarity">
    <text evidence="8">Belongs to the tRNA nucleotidyltransferase/poly(A) polymerase family.</text>
</comment>
<dbReference type="GO" id="GO:0008033">
    <property type="term" value="P:tRNA processing"/>
    <property type="evidence" value="ECO:0007669"/>
    <property type="project" value="UniProtKB-KW"/>
</dbReference>
<dbReference type="Pfam" id="PF01743">
    <property type="entry name" value="PolyA_pol"/>
    <property type="match status" value="1"/>
</dbReference>
<keyword evidence="8" id="KW-0694">RNA-binding</keyword>
<comment type="cofactor">
    <cofactor evidence="1">
        <name>Mg(2+)</name>
        <dbReference type="ChEBI" id="CHEBI:18420"/>
    </cofactor>
</comment>
<dbReference type="CDD" id="cd05398">
    <property type="entry name" value="NT_ClassII-CCAase"/>
    <property type="match status" value="1"/>
</dbReference>
<accession>A0A923LT20</accession>
<evidence type="ECO:0000256" key="6">
    <source>
        <dbReference type="ARBA" id="ARBA00022741"/>
    </source>
</evidence>
<evidence type="ECO:0000313" key="12">
    <source>
        <dbReference type="Proteomes" id="UP000606499"/>
    </source>
</evidence>
<evidence type="ECO:0000256" key="8">
    <source>
        <dbReference type="RuleBase" id="RU003953"/>
    </source>
</evidence>
<dbReference type="InterPro" id="IPR002646">
    <property type="entry name" value="PolA_pol_head_dom"/>
</dbReference>
<dbReference type="SUPFAM" id="SSF81301">
    <property type="entry name" value="Nucleotidyltransferase"/>
    <property type="match status" value="1"/>
</dbReference>
<keyword evidence="12" id="KW-1185">Reference proteome</keyword>
<evidence type="ECO:0000256" key="3">
    <source>
        <dbReference type="ARBA" id="ARBA00022694"/>
    </source>
</evidence>
<keyword evidence="2 8" id="KW-0808">Transferase</keyword>
<keyword evidence="6" id="KW-0547">Nucleotide-binding</keyword>
<dbReference type="GO" id="GO:0000166">
    <property type="term" value="F:nucleotide binding"/>
    <property type="evidence" value="ECO:0007669"/>
    <property type="project" value="UniProtKB-KW"/>
</dbReference>
<dbReference type="GO" id="GO:0016779">
    <property type="term" value="F:nucleotidyltransferase activity"/>
    <property type="evidence" value="ECO:0007669"/>
    <property type="project" value="UniProtKB-KW"/>
</dbReference>
<dbReference type="EMBL" id="JACOPL010000003">
    <property type="protein sequence ID" value="MBC5724775.1"/>
    <property type="molecule type" value="Genomic_DNA"/>
</dbReference>
<feature type="domain" description="Poly A polymerase head" evidence="9">
    <location>
        <begin position="22"/>
        <end position="143"/>
    </location>
</feature>
<dbReference type="SUPFAM" id="SSF81891">
    <property type="entry name" value="Poly A polymerase C-terminal region-like"/>
    <property type="match status" value="1"/>
</dbReference>
<dbReference type="Pfam" id="PF12627">
    <property type="entry name" value="PolyA_pol_RNAbd"/>
    <property type="match status" value="1"/>
</dbReference>
<evidence type="ECO:0000256" key="2">
    <source>
        <dbReference type="ARBA" id="ARBA00022679"/>
    </source>
</evidence>
<protein>
    <submittedName>
        <fullName evidence="11">HD domain-containing protein</fullName>
    </submittedName>
</protein>
<gene>
    <name evidence="11" type="ORF">H8S45_04780</name>
</gene>
<dbReference type="InterPro" id="IPR043519">
    <property type="entry name" value="NT_sf"/>
</dbReference>
<dbReference type="Gene3D" id="1.10.246.80">
    <property type="match status" value="1"/>
</dbReference>
<dbReference type="Gene3D" id="1.10.3090.10">
    <property type="entry name" value="cca-adding enzyme, domain 2"/>
    <property type="match status" value="1"/>
</dbReference>
<dbReference type="GO" id="GO:0000049">
    <property type="term" value="F:tRNA binding"/>
    <property type="evidence" value="ECO:0007669"/>
    <property type="project" value="TreeGrafter"/>
</dbReference>
<keyword evidence="3" id="KW-0819">tRNA processing</keyword>
<dbReference type="AlphaFoldDB" id="A0A923LT20"/>
<keyword evidence="4" id="KW-0548">Nucleotidyltransferase</keyword>
<dbReference type="RefSeq" id="WP_054327736.1">
    <property type="nucleotide sequence ID" value="NZ_JACOPL010000003.1"/>
</dbReference>
<evidence type="ECO:0000259" key="9">
    <source>
        <dbReference type="Pfam" id="PF01743"/>
    </source>
</evidence>
<dbReference type="InterPro" id="IPR050264">
    <property type="entry name" value="Bact_CCA-adding_enz_type3_sf"/>
</dbReference>
<dbReference type="PANTHER" id="PTHR46173">
    <property type="entry name" value="CCA TRNA NUCLEOTIDYLTRANSFERASE 1, MITOCHONDRIAL"/>
    <property type="match status" value="1"/>
</dbReference>
<proteinExistence type="inferred from homology"/>
<keyword evidence="5" id="KW-0479">Metal-binding</keyword>
<dbReference type="GO" id="GO:0046872">
    <property type="term" value="F:metal ion binding"/>
    <property type="evidence" value="ECO:0007669"/>
    <property type="project" value="UniProtKB-KW"/>
</dbReference>
<dbReference type="Gene3D" id="3.30.460.10">
    <property type="entry name" value="Beta Polymerase, domain 2"/>
    <property type="match status" value="1"/>
</dbReference>
<evidence type="ECO:0000256" key="4">
    <source>
        <dbReference type="ARBA" id="ARBA00022695"/>
    </source>
</evidence>
<evidence type="ECO:0000256" key="5">
    <source>
        <dbReference type="ARBA" id="ARBA00022723"/>
    </source>
</evidence>
<reference evidence="11" key="1">
    <citation type="submission" date="2020-08" db="EMBL/GenBank/DDBJ databases">
        <title>Genome public.</title>
        <authorList>
            <person name="Liu C."/>
            <person name="Sun Q."/>
        </authorList>
    </citation>
    <scope>NUCLEOTIDE SEQUENCE</scope>
    <source>
        <strain evidence="11">NSJ-28</strain>
    </source>
</reference>
<evidence type="ECO:0000259" key="10">
    <source>
        <dbReference type="Pfam" id="PF12627"/>
    </source>
</evidence>
<dbReference type="Proteomes" id="UP000606499">
    <property type="component" value="Unassembled WGS sequence"/>
</dbReference>